<comment type="subcellular location">
    <subcellularLocation>
        <location evidence="1">Cell membrane</location>
        <topology evidence="1">Multi-pass membrane protein</topology>
    </subcellularLocation>
</comment>
<evidence type="ECO:0000256" key="3">
    <source>
        <dbReference type="ARBA" id="ARBA00022448"/>
    </source>
</evidence>
<dbReference type="Pfam" id="PF01654">
    <property type="entry name" value="Cyt_bd_oxida_I"/>
    <property type="match status" value="1"/>
</dbReference>
<keyword evidence="9 12" id="KW-1133">Transmembrane helix</keyword>
<dbReference type="PANTHER" id="PTHR30365:SF15">
    <property type="entry name" value="CYTOCHROME BD UBIQUINOL OXIDASE SUBUNIT 1"/>
    <property type="match status" value="1"/>
</dbReference>
<evidence type="ECO:0000313" key="14">
    <source>
        <dbReference type="Proteomes" id="UP000291933"/>
    </source>
</evidence>
<evidence type="ECO:0000256" key="2">
    <source>
        <dbReference type="ARBA" id="ARBA00009819"/>
    </source>
</evidence>
<dbReference type="Proteomes" id="UP000291933">
    <property type="component" value="Unassembled WGS sequence"/>
</dbReference>
<dbReference type="PIRSF" id="PIRSF006446">
    <property type="entry name" value="Cyt_quinol_oxidase_1"/>
    <property type="match status" value="1"/>
</dbReference>
<keyword evidence="4 12" id="KW-1003">Cell membrane</keyword>
<name>A0A4V2JSX6_PROTD</name>
<keyword evidence="8 12" id="KW-0249">Electron transport</keyword>
<organism evidence="13 14">
    <name type="scientific">Propioniciclava tarda</name>
    <dbReference type="NCBI Taxonomy" id="433330"/>
    <lineage>
        <taxon>Bacteria</taxon>
        <taxon>Bacillati</taxon>
        <taxon>Actinomycetota</taxon>
        <taxon>Actinomycetes</taxon>
        <taxon>Propionibacteriales</taxon>
        <taxon>Propionibacteriaceae</taxon>
        <taxon>Propioniciclava</taxon>
    </lineage>
</organism>
<keyword evidence="3 12" id="KW-0813">Transport</keyword>
<reference evidence="13 14" key="1">
    <citation type="submission" date="2019-01" db="EMBL/GenBank/DDBJ databases">
        <title>Lactibacter flavus gen. nov., sp. nov., a novel bacterium of the family Propionibacteriaceae isolated from raw milk and dairy products.</title>
        <authorList>
            <person name="Huptas C."/>
            <person name="Wenning M."/>
            <person name="Breitenwieser F."/>
            <person name="Doll E."/>
            <person name="Von Neubeck M."/>
            <person name="Busse H.-J."/>
            <person name="Scherer S."/>
        </authorList>
    </citation>
    <scope>NUCLEOTIDE SEQUENCE [LARGE SCALE GENOMIC DNA]</scope>
    <source>
        <strain evidence="14">DSM 22130 / JCM 15804 / WR061</strain>
    </source>
</reference>
<sequence length="504" mass="54665">MNAETIARWQFGITTVYHFFFVPVTLALSIITAILQTLWVRSGDLKYLRLTKFYGKLFLINFAMGVVTGIVQEFQFGMNWSEYSRFVGDIFGAPLALEALLAFFLESTFIGMWIFGWDRLPKKVHLTSIWLAAIGTNLSAIFILAANAWMQNPVGAIYDAALNRAHMTDFGAVLLNPVSLVTFAHVITSAWMTVGGLMVAVSGWHLAKIGNAAKNPDAGAHRFATKFGAWVLLGAGLLVCITGDIQGKIMTEVQPMKMAAAEGLYTTEGGDGKCADFSILTIGSMDGKQAVTPIIKVPCMLSFLATGNFDGKVEGINDLTKAYESGTLITPTNELQKTSYATLKAKIAALKADPNSGWDWAPNIPTSYWTFRIMMGLGFLAMAIGAFTLWTLRKGGVPKDNGLWKTIFWVAPLAPLFGISFGWIFTEIGRQPWLVNGVLPTASGVSPGVSAAEVLITCIGYTLLYGVLAVVELGLFNKYVRLGLPAVTEPKVLTDADAPLTFAY</sequence>
<feature type="transmembrane region" description="Helical" evidence="12">
    <location>
        <begin position="454"/>
        <end position="476"/>
    </location>
</feature>
<feature type="transmembrane region" description="Helical" evidence="12">
    <location>
        <begin position="227"/>
        <end position="246"/>
    </location>
</feature>
<keyword evidence="7 12" id="KW-0479">Metal-binding</keyword>
<evidence type="ECO:0000256" key="9">
    <source>
        <dbReference type="ARBA" id="ARBA00022989"/>
    </source>
</evidence>
<gene>
    <name evidence="13" type="ORF">ET996_12610</name>
</gene>
<evidence type="ECO:0000256" key="7">
    <source>
        <dbReference type="ARBA" id="ARBA00022723"/>
    </source>
</evidence>
<feature type="transmembrane region" description="Helical" evidence="12">
    <location>
        <begin position="20"/>
        <end position="41"/>
    </location>
</feature>
<feature type="transmembrane region" description="Helical" evidence="12">
    <location>
        <begin position="91"/>
        <end position="117"/>
    </location>
</feature>
<feature type="transmembrane region" description="Helical" evidence="12">
    <location>
        <begin position="369"/>
        <end position="390"/>
    </location>
</feature>
<comment type="caution">
    <text evidence="13">The sequence shown here is derived from an EMBL/GenBank/DDBJ whole genome shotgun (WGS) entry which is preliminary data.</text>
</comment>
<evidence type="ECO:0000256" key="4">
    <source>
        <dbReference type="ARBA" id="ARBA00022475"/>
    </source>
</evidence>
<dbReference type="GO" id="GO:0019646">
    <property type="term" value="P:aerobic electron transport chain"/>
    <property type="evidence" value="ECO:0007669"/>
    <property type="project" value="InterPro"/>
</dbReference>
<dbReference type="InterPro" id="IPR002585">
    <property type="entry name" value="Cyt-d_ubiquinol_oxidase_su_1"/>
</dbReference>
<evidence type="ECO:0000256" key="5">
    <source>
        <dbReference type="ARBA" id="ARBA00022617"/>
    </source>
</evidence>
<dbReference type="GO" id="GO:0005886">
    <property type="term" value="C:plasma membrane"/>
    <property type="evidence" value="ECO:0007669"/>
    <property type="project" value="UniProtKB-SubCell"/>
</dbReference>
<dbReference type="RefSeq" id="WP_131172917.1">
    <property type="nucleotide sequence ID" value="NZ_FXTL01000020.1"/>
</dbReference>
<dbReference type="EMBL" id="SDMR01000019">
    <property type="protein sequence ID" value="TBT93078.1"/>
    <property type="molecule type" value="Genomic_DNA"/>
</dbReference>
<keyword evidence="10 12" id="KW-0408">Iron</keyword>
<proteinExistence type="inferred from homology"/>
<dbReference type="PANTHER" id="PTHR30365">
    <property type="entry name" value="CYTOCHROME D UBIQUINOL OXIDASE"/>
    <property type="match status" value="1"/>
</dbReference>
<keyword evidence="14" id="KW-1185">Reference proteome</keyword>
<dbReference type="GO" id="GO:0070069">
    <property type="term" value="C:cytochrome complex"/>
    <property type="evidence" value="ECO:0007669"/>
    <property type="project" value="UniProtKB-UniRule"/>
</dbReference>
<accession>A0A4V2JSX6</accession>
<dbReference type="GO" id="GO:0046872">
    <property type="term" value="F:metal ion binding"/>
    <property type="evidence" value="ECO:0007669"/>
    <property type="project" value="UniProtKB-UniRule"/>
</dbReference>
<feature type="transmembrane region" description="Helical" evidence="12">
    <location>
        <begin position="183"/>
        <end position="206"/>
    </location>
</feature>
<keyword evidence="5 12" id="KW-0349">Heme</keyword>
<comment type="similarity">
    <text evidence="2 12">Belongs to the cytochrome ubiquinol oxidase subunit 1 family.</text>
</comment>
<keyword evidence="11 12" id="KW-0472">Membrane</keyword>
<feature type="transmembrane region" description="Helical" evidence="12">
    <location>
        <begin position="53"/>
        <end position="71"/>
    </location>
</feature>
<dbReference type="GO" id="GO:0020037">
    <property type="term" value="F:heme binding"/>
    <property type="evidence" value="ECO:0007669"/>
    <property type="project" value="TreeGrafter"/>
</dbReference>
<dbReference type="GO" id="GO:0016682">
    <property type="term" value="F:oxidoreductase activity, acting on diphenols and related substances as donors, oxygen as acceptor"/>
    <property type="evidence" value="ECO:0007669"/>
    <property type="project" value="TreeGrafter"/>
</dbReference>
<protein>
    <submittedName>
        <fullName evidence="13">Cytochrome ubiquinol oxidase subunit I</fullName>
    </submittedName>
</protein>
<dbReference type="AlphaFoldDB" id="A0A4V2JSX6"/>
<evidence type="ECO:0000256" key="12">
    <source>
        <dbReference type="PIRNR" id="PIRNR006446"/>
    </source>
</evidence>
<evidence type="ECO:0000256" key="10">
    <source>
        <dbReference type="ARBA" id="ARBA00023004"/>
    </source>
</evidence>
<evidence type="ECO:0000313" key="13">
    <source>
        <dbReference type="EMBL" id="TBT93078.1"/>
    </source>
</evidence>
<dbReference type="OrthoDB" id="9807042at2"/>
<evidence type="ECO:0000256" key="8">
    <source>
        <dbReference type="ARBA" id="ARBA00022982"/>
    </source>
</evidence>
<feature type="transmembrane region" description="Helical" evidence="12">
    <location>
        <begin position="129"/>
        <end position="150"/>
    </location>
</feature>
<evidence type="ECO:0000256" key="1">
    <source>
        <dbReference type="ARBA" id="ARBA00004651"/>
    </source>
</evidence>
<evidence type="ECO:0000256" key="6">
    <source>
        <dbReference type="ARBA" id="ARBA00022692"/>
    </source>
</evidence>
<evidence type="ECO:0000256" key="11">
    <source>
        <dbReference type="ARBA" id="ARBA00023136"/>
    </source>
</evidence>
<keyword evidence="6 12" id="KW-0812">Transmembrane</keyword>
<feature type="transmembrane region" description="Helical" evidence="12">
    <location>
        <begin position="402"/>
        <end position="425"/>
    </location>
</feature>
<dbReference type="GO" id="GO:0009055">
    <property type="term" value="F:electron transfer activity"/>
    <property type="evidence" value="ECO:0007669"/>
    <property type="project" value="UniProtKB-UniRule"/>
</dbReference>